<dbReference type="EMBL" id="JAERUA010000005">
    <property type="protein sequence ID" value="KAI1899952.1"/>
    <property type="molecule type" value="Genomic_DNA"/>
</dbReference>
<proteinExistence type="predicted"/>
<evidence type="ECO:0000313" key="3">
    <source>
        <dbReference type="Proteomes" id="UP000829720"/>
    </source>
</evidence>
<protein>
    <submittedName>
        <fullName evidence="2">Uncharacterized protein</fullName>
    </submittedName>
</protein>
<gene>
    <name evidence="2" type="ORF">AGOR_G00067220</name>
</gene>
<sequence length="111" mass="12516">MGMCHSLRSRLIGPQSAITYTGRTGGSAGGDGETGQPDYTTDPQLRDRLRVEEKARIKAENKRSRNIDKSLKAEKREYKQTHRLLLLGKWRANRLASLRCEFAVTWLALAS</sequence>
<dbReference type="Proteomes" id="UP000829720">
    <property type="component" value="Unassembled WGS sequence"/>
</dbReference>
<name>A0A8T3DT12_9TELE</name>
<reference evidence="2" key="1">
    <citation type="submission" date="2021-01" db="EMBL/GenBank/DDBJ databases">
        <authorList>
            <person name="Zahm M."/>
            <person name="Roques C."/>
            <person name="Cabau C."/>
            <person name="Klopp C."/>
            <person name="Donnadieu C."/>
            <person name="Jouanno E."/>
            <person name="Lampietro C."/>
            <person name="Louis A."/>
            <person name="Herpin A."/>
            <person name="Echchiki A."/>
            <person name="Berthelot C."/>
            <person name="Parey E."/>
            <person name="Roest-Crollius H."/>
            <person name="Braasch I."/>
            <person name="Postlethwait J."/>
            <person name="Bobe J."/>
            <person name="Montfort J."/>
            <person name="Bouchez O."/>
            <person name="Begum T."/>
            <person name="Mejri S."/>
            <person name="Adams A."/>
            <person name="Chen W.-J."/>
            <person name="Guiguen Y."/>
        </authorList>
    </citation>
    <scope>NUCLEOTIDE SEQUENCE</scope>
    <source>
        <tissue evidence="2">Blood</tissue>
    </source>
</reference>
<keyword evidence="3" id="KW-1185">Reference proteome</keyword>
<feature type="region of interest" description="Disordered" evidence="1">
    <location>
        <begin position="15"/>
        <end position="43"/>
    </location>
</feature>
<dbReference type="OrthoDB" id="9395023at2759"/>
<feature type="compositionally biased region" description="Gly residues" evidence="1">
    <location>
        <begin position="23"/>
        <end position="33"/>
    </location>
</feature>
<evidence type="ECO:0000313" key="2">
    <source>
        <dbReference type="EMBL" id="KAI1899952.1"/>
    </source>
</evidence>
<evidence type="ECO:0000256" key="1">
    <source>
        <dbReference type="SAM" id="MobiDB-lite"/>
    </source>
</evidence>
<accession>A0A8T3DT12</accession>
<comment type="caution">
    <text evidence="2">The sequence shown here is derived from an EMBL/GenBank/DDBJ whole genome shotgun (WGS) entry which is preliminary data.</text>
</comment>
<organism evidence="2 3">
    <name type="scientific">Albula goreensis</name>
    <dbReference type="NCBI Taxonomy" id="1534307"/>
    <lineage>
        <taxon>Eukaryota</taxon>
        <taxon>Metazoa</taxon>
        <taxon>Chordata</taxon>
        <taxon>Craniata</taxon>
        <taxon>Vertebrata</taxon>
        <taxon>Euteleostomi</taxon>
        <taxon>Actinopterygii</taxon>
        <taxon>Neopterygii</taxon>
        <taxon>Teleostei</taxon>
        <taxon>Albuliformes</taxon>
        <taxon>Albulidae</taxon>
        <taxon>Albula</taxon>
    </lineage>
</organism>
<dbReference type="AlphaFoldDB" id="A0A8T3DT12"/>